<accession>A0A0A0ECA7</accession>
<feature type="chain" id="PRO_5001968865" description="C4-dicarboxylate ABC transporter substrate-binding protein" evidence="4">
    <location>
        <begin position="25"/>
        <end position="338"/>
    </location>
</feature>
<dbReference type="AlphaFoldDB" id="A0A0A0ECA7"/>
<reference evidence="5 6" key="1">
    <citation type="journal article" date="2015" name="Antonie Van Leeuwenhoek">
        <title>Pseudooceanicola atlanticus gen. nov. sp. nov., isolated from surface seawater of the Atlantic Ocean and reclassification of Oceanicola batsensis, Oceanicola marinus, Oceanicola nitratireducens, Oceanicola nanhaiensis, Oceanicola antarcticus and Oceanicola flagellatus, as Pseudooceanicola batsensis comb. nov., Pseudooceanicola marinus comb. nov., Pseudooceanicola nitratireducens comb. nov., Pseudooceanicola nanhaiensis comb. nov., Pseudooceanicola antarcticus comb. nov., and Pseudooceanicola flagellatus comb. nov.</title>
        <authorList>
            <person name="Lai Q."/>
            <person name="Li G."/>
            <person name="Liu X."/>
            <person name="Du Y."/>
            <person name="Sun F."/>
            <person name="Shao Z."/>
        </authorList>
    </citation>
    <scope>NUCLEOTIDE SEQUENCE [LARGE SCALE GENOMIC DNA]</scope>
    <source>
        <strain evidence="5 6">22II-s11g</strain>
    </source>
</reference>
<gene>
    <name evidence="5" type="ORF">ATO9_16300</name>
</gene>
<evidence type="ECO:0000256" key="2">
    <source>
        <dbReference type="ARBA" id="ARBA00022729"/>
    </source>
</evidence>
<keyword evidence="3" id="KW-0574">Periplasm</keyword>
<evidence type="ECO:0000256" key="4">
    <source>
        <dbReference type="SAM" id="SignalP"/>
    </source>
</evidence>
<dbReference type="Gene3D" id="3.40.190.170">
    <property type="entry name" value="Bacterial extracellular solute-binding protein, family 7"/>
    <property type="match status" value="1"/>
</dbReference>
<comment type="caution">
    <text evidence="5">The sequence shown here is derived from an EMBL/GenBank/DDBJ whole genome shotgun (WGS) entry which is preliminary data.</text>
</comment>
<dbReference type="InterPro" id="IPR038404">
    <property type="entry name" value="TRAP_DctP_sf"/>
</dbReference>
<keyword evidence="2 4" id="KW-0732">Signal</keyword>
<evidence type="ECO:0000256" key="1">
    <source>
        <dbReference type="ARBA" id="ARBA00004418"/>
    </source>
</evidence>
<dbReference type="PANTHER" id="PTHR33376:SF5">
    <property type="entry name" value="EXTRACYTOPLASMIC SOLUTE RECEPTOR PROTEIN"/>
    <property type="match status" value="1"/>
</dbReference>
<dbReference type="Pfam" id="PF03480">
    <property type="entry name" value="DctP"/>
    <property type="match status" value="1"/>
</dbReference>
<protein>
    <recommendedName>
        <fullName evidence="7">C4-dicarboxylate ABC transporter substrate-binding protein</fullName>
    </recommendedName>
</protein>
<comment type="subcellular location">
    <subcellularLocation>
        <location evidence="1">Periplasm</location>
    </subcellularLocation>
</comment>
<dbReference type="PANTHER" id="PTHR33376">
    <property type="match status" value="1"/>
</dbReference>
<evidence type="ECO:0000313" key="6">
    <source>
        <dbReference type="Proteomes" id="UP000030004"/>
    </source>
</evidence>
<keyword evidence="6" id="KW-1185">Reference proteome</keyword>
<evidence type="ECO:0008006" key="7">
    <source>
        <dbReference type="Google" id="ProtNLM"/>
    </source>
</evidence>
<dbReference type="OrthoDB" id="7239472at2"/>
<dbReference type="STRING" id="1461694.ATO9_16300"/>
<dbReference type="InterPro" id="IPR018389">
    <property type="entry name" value="DctP_fam"/>
</dbReference>
<proteinExistence type="predicted"/>
<sequence length="338" mass="36442">MFTSFKAICAATAVVGATAVAAQAETTLRWGHYLSDSPYVQTEKDFAAAVEERTEGRVKIEVTYAGGLGAGNELLTLAGRGAIDMAAVVPGYYSDQLLFWRVFQTPFVFDTPREAMEKAGAVDEQFESFQEELSKFGVKYLFHQPLGAYYLTGPDENCTTVEALEGKKIRSFGADIPKAHEAIGAVPVSVGVGDVYEALQRGSLDYSFLNRGNVLAYRLFEPAKFSCGPVMSIAGHLIVINERTFNGISEEDQAVILEEAGKAAEAYIDNIEKIEDDAETQIVAEGGVVKEFPQSELDAWKAAAPDMLQAWVDDMANRGLGDEASAVAAFLGDEAASN</sequence>
<feature type="signal peptide" evidence="4">
    <location>
        <begin position="1"/>
        <end position="24"/>
    </location>
</feature>
<evidence type="ECO:0000256" key="3">
    <source>
        <dbReference type="ARBA" id="ARBA00022764"/>
    </source>
</evidence>
<dbReference type="Proteomes" id="UP000030004">
    <property type="component" value="Unassembled WGS sequence"/>
</dbReference>
<dbReference type="GO" id="GO:0055085">
    <property type="term" value="P:transmembrane transport"/>
    <property type="evidence" value="ECO:0007669"/>
    <property type="project" value="InterPro"/>
</dbReference>
<dbReference type="eggNOG" id="COG1638">
    <property type="taxonomic scope" value="Bacteria"/>
</dbReference>
<evidence type="ECO:0000313" key="5">
    <source>
        <dbReference type="EMBL" id="KGM47865.1"/>
    </source>
</evidence>
<dbReference type="EMBL" id="AQQX01000007">
    <property type="protein sequence ID" value="KGM47865.1"/>
    <property type="molecule type" value="Genomic_DNA"/>
</dbReference>
<dbReference type="RefSeq" id="WP_043751436.1">
    <property type="nucleotide sequence ID" value="NZ_AQQX01000007.1"/>
</dbReference>
<dbReference type="NCBIfam" id="NF037995">
    <property type="entry name" value="TRAP_S1"/>
    <property type="match status" value="1"/>
</dbReference>
<dbReference type="GO" id="GO:0042597">
    <property type="term" value="C:periplasmic space"/>
    <property type="evidence" value="ECO:0007669"/>
    <property type="project" value="UniProtKB-SubCell"/>
</dbReference>
<organism evidence="5 6">
    <name type="scientific">Pseudooceanicola atlanticus</name>
    <dbReference type="NCBI Taxonomy" id="1461694"/>
    <lineage>
        <taxon>Bacteria</taxon>
        <taxon>Pseudomonadati</taxon>
        <taxon>Pseudomonadota</taxon>
        <taxon>Alphaproteobacteria</taxon>
        <taxon>Rhodobacterales</taxon>
        <taxon>Paracoccaceae</taxon>
        <taxon>Pseudooceanicola</taxon>
    </lineage>
</organism>
<name>A0A0A0ECA7_9RHOB</name>